<evidence type="ECO:0000256" key="1">
    <source>
        <dbReference type="ARBA" id="ARBA00004948"/>
    </source>
</evidence>
<dbReference type="PANTHER" id="PTHR20857:SF15">
    <property type="entry name" value="THIAMINE-PHOSPHATE SYNTHASE"/>
    <property type="match status" value="1"/>
</dbReference>
<keyword evidence="2" id="KW-0784">Thiamine biosynthesis</keyword>
<dbReference type="Proteomes" id="UP000021369">
    <property type="component" value="Unassembled WGS sequence"/>
</dbReference>
<dbReference type="GO" id="GO:0004789">
    <property type="term" value="F:thiamine-phosphate diphosphorylase activity"/>
    <property type="evidence" value="ECO:0007669"/>
    <property type="project" value="TreeGrafter"/>
</dbReference>
<proteinExistence type="predicted"/>
<evidence type="ECO:0000313" key="4">
    <source>
        <dbReference type="EMBL" id="EXM38115.1"/>
    </source>
</evidence>
<dbReference type="RefSeq" id="WP_037290309.1">
    <property type="nucleotide sequence ID" value="NZ_JEOB01000004.1"/>
</dbReference>
<dbReference type="Pfam" id="PF02581">
    <property type="entry name" value="TMP-TENI"/>
    <property type="match status" value="1"/>
</dbReference>
<dbReference type="PANTHER" id="PTHR20857">
    <property type="entry name" value="THIAMINE-PHOSPHATE PYROPHOSPHORYLASE"/>
    <property type="match status" value="1"/>
</dbReference>
<reference evidence="4 5" key="1">
    <citation type="submission" date="2013-06" db="EMBL/GenBank/DDBJ databases">
        <title>Rumen cellulosomics: divergent fiber-degrading strategies revealed by comparative genome-wide analysis of six Ruminococcal strains.</title>
        <authorList>
            <person name="Dassa B."/>
            <person name="Borovok I."/>
            <person name="Lamed R."/>
            <person name="Flint H."/>
            <person name="Yeoman C.J."/>
            <person name="White B."/>
            <person name="Bayer E.A."/>
        </authorList>
    </citation>
    <scope>NUCLEOTIDE SEQUENCE [LARGE SCALE GENOMIC DNA]</scope>
    <source>
        <strain evidence="4 5">SY3</strain>
    </source>
</reference>
<protein>
    <submittedName>
        <fullName evidence="4">Thiamine-phosphate pyrophosphorylase</fullName>
    </submittedName>
</protein>
<dbReference type="SUPFAM" id="SSF51391">
    <property type="entry name" value="Thiamin phosphate synthase"/>
    <property type="match status" value="1"/>
</dbReference>
<accession>A0A011WM78</accession>
<dbReference type="GO" id="GO:0009228">
    <property type="term" value="P:thiamine biosynthetic process"/>
    <property type="evidence" value="ECO:0007669"/>
    <property type="project" value="UniProtKB-KW"/>
</dbReference>
<sequence>MCKIICITNRKLCRAGFPEQLKKIAAARPDMVILREKDMSEKEYSELAEISAEICKGYGVPLAVNSFWETASELGIKRVHLPLHILRNMSADDKVKFDVIGTSCHSVEDAIEAQALGAGYIIAGHIFETDCKKGLAGRGTGFLSEVCKAVDLPVYAIGGISADNAAECIRAGADGICLMSGFMQSEEVSLFTDTLRARITI</sequence>
<dbReference type="Gene3D" id="3.20.20.70">
    <property type="entry name" value="Aldolase class I"/>
    <property type="match status" value="1"/>
</dbReference>
<dbReference type="InterPro" id="IPR022998">
    <property type="entry name" value="ThiamineP_synth_TenI"/>
</dbReference>
<dbReference type="OrthoDB" id="9815348at2"/>
<evidence type="ECO:0000313" key="5">
    <source>
        <dbReference type="Proteomes" id="UP000021369"/>
    </source>
</evidence>
<comment type="caution">
    <text evidence="4">The sequence shown here is derived from an EMBL/GenBank/DDBJ whole genome shotgun (WGS) entry which is preliminary data.</text>
</comment>
<dbReference type="EMBL" id="JEOB01000004">
    <property type="protein sequence ID" value="EXM38115.1"/>
    <property type="molecule type" value="Genomic_DNA"/>
</dbReference>
<dbReference type="GO" id="GO:0005737">
    <property type="term" value="C:cytoplasm"/>
    <property type="evidence" value="ECO:0007669"/>
    <property type="project" value="TreeGrafter"/>
</dbReference>
<organism evidence="4 5">
    <name type="scientific">Ruminococcus albus SY3</name>
    <dbReference type="NCBI Taxonomy" id="1341156"/>
    <lineage>
        <taxon>Bacteria</taxon>
        <taxon>Bacillati</taxon>
        <taxon>Bacillota</taxon>
        <taxon>Clostridia</taxon>
        <taxon>Eubacteriales</taxon>
        <taxon>Oscillospiraceae</taxon>
        <taxon>Ruminococcus</taxon>
    </lineage>
</organism>
<dbReference type="InterPro" id="IPR013785">
    <property type="entry name" value="Aldolase_TIM"/>
</dbReference>
<evidence type="ECO:0000256" key="2">
    <source>
        <dbReference type="ARBA" id="ARBA00022977"/>
    </source>
</evidence>
<dbReference type="AlphaFoldDB" id="A0A011WM78"/>
<name>A0A011WM78_RUMAL</name>
<comment type="pathway">
    <text evidence="1">Cofactor biosynthesis; thiamine diphosphate biosynthesis.</text>
</comment>
<dbReference type="PATRIC" id="fig|1341156.4.peg.3128"/>
<dbReference type="CDD" id="cd00564">
    <property type="entry name" value="TMP_TenI"/>
    <property type="match status" value="1"/>
</dbReference>
<dbReference type="InterPro" id="IPR036206">
    <property type="entry name" value="ThiamineP_synth_sf"/>
</dbReference>
<feature type="domain" description="Thiamine phosphate synthase/TenI" evidence="3">
    <location>
        <begin position="5"/>
        <end position="181"/>
    </location>
</feature>
<keyword evidence="5" id="KW-1185">Reference proteome</keyword>
<gene>
    <name evidence="4" type="ORF">RASY3_17635</name>
</gene>
<evidence type="ECO:0000259" key="3">
    <source>
        <dbReference type="Pfam" id="PF02581"/>
    </source>
</evidence>